<dbReference type="Pfam" id="PF01610">
    <property type="entry name" value="DDE_Tnp_ISL3"/>
    <property type="match status" value="1"/>
</dbReference>
<dbReference type="InterPro" id="IPR002560">
    <property type="entry name" value="Transposase_DDE"/>
</dbReference>
<proteinExistence type="predicted"/>
<keyword evidence="3" id="KW-1185">Reference proteome</keyword>
<accession>A0A428N4A8</accession>
<feature type="domain" description="Transposase IS204/IS1001/IS1096/IS1165 DDE" evidence="1">
    <location>
        <begin position="28"/>
        <end position="66"/>
    </location>
</feature>
<reference evidence="2 3" key="1">
    <citation type="submission" date="2018-10" db="EMBL/GenBank/DDBJ databases">
        <title>Draft genome sequence of Bacillus salarius IM0101, isolated from a hypersaline soil in Inner Mongolia, China.</title>
        <authorList>
            <person name="Yamprayoonswat W."/>
            <person name="Boonvisut S."/>
            <person name="Jumpathong W."/>
            <person name="Sittihan S."/>
            <person name="Ruangsuj P."/>
            <person name="Wanthongcharoen S."/>
            <person name="Thongpramul N."/>
            <person name="Pimmason S."/>
            <person name="Yu B."/>
            <person name="Yasawong M."/>
        </authorList>
    </citation>
    <scope>NUCLEOTIDE SEQUENCE [LARGE SCALE GENOMIC DNA]</scope>
    <source>
        <strain evidence="2 3">IM0101</strain>
    </source>
</reference>
<comment type="caution">
    <text evidence="2">The sequence shown here is derived from an EMBL/GenBank/DDBJ whole genome shotgun (WGS) entry which is preliminary data.</text>
</comment>
<dbReference type="AlphaFoldDB" id="A0A428N4A8"/>
<evidence type="ECO:0000313" key="2">
    <source>
        <dbReference type="EMBL" id="RSL33310.1"/>
    </source>
</evidence>
<dbReference type="RefSeq" id="WP_125556065.1">
    <property type="nucleotide sequence ID" value="NZ_RBVX01000009.1"/>
</dbReference>
<dbReference type="EMBL" id="RBVX01000009">
    <property type="protein sequence ID" value="RSL33310.1"/>
    <property type="molecule type" value="Genomic_DNA"/>
</dbReference>
<gene>
    <name evidence="2" type="ORF">D7Z54_11885</name>
</gene>
<name>A0A428N4A8_9BACI</name>
<dbReference type="OrthoDB" id="6197054at2"/>
<sequence length="79" mass="8995">MEQAEASGIVFVLEGSQNFSNLETGNPAFVYVPYNNGYIEGINNTTKVIKRASYGIKSFERLKNKILWRQQVHTTFKHA</sequence>
<evidence type="ECO:0000259" key="1">
    <source>
        <dbReference type="Pfam" id="PF01610"/>
    </source>
</evidence>
<evidence type="ECO:0000313" key="3">
    <source>
        <dbReference type="Proteomes" id="UP000275076"/>
    </source>
</evidence>
<organism evidence="2 3">
    <name type="scientific">Salibacterium salarium</name>
    <dbReference type="NCBI Taxonomy" id="284579"/>
    <lineage>
        <taxon>Bacteria</taxon>
        <taxon>Bacillati</taxon>
        <taxon>Bacillota</taxon>
        <taxon>Bacilli</taxon>
        <taxon>Bacillales</taxon>
        <taxon>Bacillaceae</taxon>
    </lineage>
</organism>
<protein>
    <recommendedName>
        <fullName evidence="1">Transposase IS204/IS1001/IS1096/IS1165 DDE domain-containing protein</fullName>
    </recommendedName>
</protein>
<dbReference type="Proteomes" id="UP000275076">
    <property type="component" value="Unassembled WGS sequence"/>
</dbReference>